<dbReference type="Proteomes" id="UP000288603">
    <property type="component" value="Unassembled WGS sequence"/>
</dbReference>
<proteinExistence type="predicted"/>
<feature type="region of interest" description="Disordered" evidence="1">
    <location>
        <begin position="1"/>
        <end position="54"/>
    </location>
</feature>
<feature type="region of interest" description="Disordered" evidence="1">
    <location>
        <begin position="72"/>
        <end position="117"/>
    </location>
</feature>
<keyword evidence="3" id="KW-1185">Reference proteome</keyword>
<name>A0A444Q603_9MICO</name>
<sequence length="117" mass="13893">MRRGGYRGRPRRRRTRRPARRLPRANRPRPSSRRRPRAGRPGGPRRVTGRRASVWSFRGRCAGRSRRLYLDDHIARPSSYSPGKENDAEPERIDYSEPLPARTRDLVRRRSGRRVRR</sequence>
<comment type="caution">
    <text evidence="2">The sequence shown here is derived from an EMBL/GenBank/DDBJ whole genome shotgun (WGS) entry which is preliminary data.</text>
</comment>
<reference evidence="2 3" key="1">
    <citation type="submission" date="2018-12" db="EMBL/GenBank/DDBJ databases">
        <authorList>
            <person name="Li F."/>
        </authorList>
    </citation>
    <scope>NUCLEOTIDE SEQUENCE [LARGE SCALE GENOMIC DNA]</scope>
    <source>
        <strain evidence="2 3">8H24J-4-2</strain>
    </source>
</reference>
<evidence type="ECO:0000256" key="1">
    <source>
        <dbReference type="SAM" id="MobiDB-lite"/>
    </source>
</evidence>
<accession>A0A444Q603</accession>
<gene>
    <name evidence="2" type="ORF">ELQ92_13385</name>
</gene>
<feature type="compositionally biased region" description="Basic and acidic residues" evidence="1">
    <location>
        <begin position="84"/>
        <end position="95"/>
    </location>
</feature>
<evidence type="ECO:0000313" key="3">
    <source>
        <dbReference type="Proteomes" id="UP000288603"/>
    </source>
</evidence>
<evidence type="ECO:0000313" key="2">
    <source>
        <dbReference type="EMBL" id="RWZ59249.1"/>
    </source>
</evidence>
<dbReference type="EMBL" id="RZNC01000005">
    <property type="protein sequence ID" value="RWZ59249.1"/>
    <property type="molecule type" value="Genomic_DNA"/>
</dbReference>
<protein>
    <submittedName>
        <fullName evidence="2">Uncharacterized protein</fullName>
    </submittedName>
</protein>
<dbReference type="AlphaFoldDB" id="A0A444Q603"/>
<organism evidence="2 3">
    <name type="scientific">Labedella populi</name>
    <dbReference type="NCBI Taxonomy" id="2498850"/>
    <lineage>
        <taxon>Bacteria</taxon>
        <taxon>Bacillati</taxon>
        <taxon>Actinomycetota</taxon>
        <taxon>Actinomycetes</taxon>
        <taxon>Micrococcales</taxon>
        <taxon>Microbacteriaceae</taxon>
        <taxon>Labedella</taxon>
    </lineage>
</organism>
<feature type="compositionally biased region" description="Basic residues" evidence="1">
    <location>
        <begin position="1"/>
        <end position="38"/>
    </location>
</feature>